<organism evidence="2 3">
    <name type="scientific">Candidatus Allofournierella pullistercoris</name>
    <dbReference type="NCBI Taxonomy" id="2838597"/>
    <lineage>
        <taxon>Bacteria</taxon>
        <taxon>Bacillati</taxon>
        <taxon>Bacillota</taxon>
        <taxon>Clostridia</taxon>
        <taxon>Eubacteriales</taxon>
        <taxon>Oscillospiraceae</taxon>
        <taxon>Allofournierella</taxon>
    </lineage>
</organism>
<name>A0A948WQM0_9FIRM</name>
<keyword evidence="1" id="KW-0472">Membrane</keyword>
<gene>
    <name evidence="2" type="ORF">H9882_01120</name>
</gene>
<dbReference type="Proteomes" id="UP000713596">
    <property type="component" value="Unassembled WGS sequence"/>
</dbReference>
<reference evidence="2" key="2">
    <citation type="submission" date="2021-04" db="EMBL/GenBank/DDBJ databases">
        <authorList>
            <person name="Gilroy R."/>
        </authorList>
    </citation>
    <scope>NUCLEOTIDE SEQUENCE</scope>
    <source>
        <strain evidence="2">B5_2728</strain>
    </source>
</reference>
<reference evidence="2" key="1">
    <citation type="journal article" date="2021" name="PeerJ">
        <title>Extensive microbial diversity within the chicken gut microbiome revealed by metagenomics and culture.</title>
        <authorList>
            <person name="Gilroy R."/>
            <person name="Ravi A."/>
            <person name="Getino M."/>
            <person name="Pursley I."/>
            <person name="Horton D.L."/>
            <person name="Alikhan N.F."/>
            <person name="Baker D."/>
            <person name="Gharbi K."/>
            <person name="Hall N."/>
            <person name="Watson M."/>
            <person name="Adriaenssens E.M."/>
            <person name="Foster-Nyarko E."/>
            <person name="Jarju S."/>
            <person name="Secka A."/>
            <person name="Antonio M."/>
            <person name="Oren A."/>
            <person name="Chaudhuri R.R."/>
            <person name="La Ragione R."/>
            <person name="Hildebrand F."/>
            <person name="Pallen M.J."/>
        </authorList>
    </citation>
    <scope>NUCLEOTIDE SEQUENCE</scope>
    <source>
        <strain evidence="2">B5_2728</strain>
    </source>
</reference>
<sequence>MLYKTAGRHQAKPSPKRQWKRGAIFVMFAVSMGIFGLIQLDRVVRPFVQEVLVYHCKNRSMRMIQEVFDGLVDQQGYLFEGLYQTNQTQDGQIQSIHVDGLVVNHLEDALVQRVNEILEDDFQMTFSIPVGTLTGIQMFNDKGPSLTVKAVPISYAKSNMDTQFVSAGINQTRWELTICVQVELGLVYAGQVYPVQVETDLMAGQIWVVGQVPQVSVGQGVSQSQS</sequence>
<protein>
    <submittedName>
        <fullName evidence="2">Sporulation protein YunB</fullName>
    </submittedName>
</protein>
<comment type="caution">
    <text evidence="2">The sequence shown here is derived from an EMBL/GenBank/DDBJ whole genome shotgun (WGS) entry which is preliminary data.</text>
</comment>
<keyword evidence="1" id="KW-0812">Transmembrane</keyword>
<keyword evidence="1" id="KW-1133">Transmembrane helix</keyword>
<dbReference type="AlphaFoldDB" id="A0A948WQM0"/>
<evidence type="ECO:0000313" key="3">
    <source>
        <dbReference type="Proteomes" id="UP000713596"/>
    </source>
</evidence>
<feature type="transmembrane region" description="Helical" evidence="1">
    <location>
        <begin position="21"/>
        <end position="40"/>
    </location>
</feature>
<dbReference type="Pfam" id="PF09560">
    <property type="entry name" value="Spore_YunB"/>
    <property type="match status" value="1"/>
</dbReference>
<proteinExistence type="predicted"/>
<evidence type="ECO:0000256" key="1">
    <source>
        <dbReference type="SAM" id="Phobius"/>
    </source>
</evidence>
<dbReference type="InterPro" id="IPR014197">
    <property type="entry name" value="Sporulation_prot_YunB"/>
</dbReference>
<dbReference type="EMBL" id="JAHLFP010000007">
    <property type="protein sequence ID" value="MBU3805495.1"/>
    <property type="molecule type" value="Genomic_DNA"/>
</dbReference>
<accession>A0A948WQM0</accession>
<evidence type="ECO:0000313" key="2">
    <source>
        <dbReference type="EMBL" id="MBU3805495.1"/>
    </source>
</evidence>